<reference evidence="2" key="1">
    <citation type="submission" date="2022-01" db="EMBL/GenBank/DDBJ databases">
        <authorList>
            <person name="King R."/>
        </authorList>
    </citation>
    <scope>NUCLEOTIDE SEQUENCE</scope>
</reference>
<dbReference type="Proteomes" id="UP001152799">
    <property type="component" value="Chromosome 2"/>
</dbReference>
<keyword evidence="1" id="KW-0812">Transmembrane</keyword>
<dbReference type="PANTHER" id="PTHR47148">
    <property type="entry name" value="CYTOCHROME C OXIDASE ASSEMBLY FACTOR 1 HOMOLOG"/>
    <property type="match status" value="1"/>
</dbReference>
<keyword evidence="1" id="KW-0472">Membrane</keyword>
<organism evidence="2 3">
    <name type="scientific">Ceutorhynchus assimilis</name>
    <name type="common">cabbage seed weevil</name>
    <dbReference type="NCBI Taxonomy" id="467358"/>
    <lineage>
        <taxon>Eukaryota</taxon>
        <taxon>Metazoa</taxon>
        <taxon>Ecdysozoa</taxon>
        <taxon>Arthropoda</taxon>
        <taxon>Hexapoda</taxon>
        <taxon>Insecta</taxon>
        <taxon>Pterygota</taxon>
        <taxon>Neoptera</taxon>
        <taxon>Endopterygota</taxon>
        <taxon>Coleoptera</taxon>
        <taxon>Polyphaga</taxon>
        <taxon>Cucujiformia</taxon>
        <taxon>Curculionidae</taxon>
        <taxon>Ceutorhynchinae</taxon>
        <taxon>Ceutorhynchus</taxon>
    </lineage>
</organism>
<proteinExistence type="predicted"/>
<dbReference type="EMBL" id="OU892278">
    <property type="protein sequence ID" value="CAG9764979.1"/>
    <property type="molecule type" value="Genomic_DNA"/>
</dbReference>
<evidence type="ECO:0000256" key="1">
    <source>
        <dbReference type="SAM" id="Phobius"/>
    </source>
</evidence>
<dbReference type="AlphaFoldDB" id="A0A9N9QMF9"/>
<keyword evidence="3" id="KW-1185">Reference proteome</keyword>
<evidence type="ECO:0000313" key="3">
    <source>
        <dbReference type="Proteomes" id="UP001152799"/>
    </source>
</evidence>
<dbReference type="OrthoDB" id="10037790at2759"/>
<dbReference type="GO" id="GO:0032981">
    <property type="term" value="P:mitochondrial respiratory chain complex I assembly"/>
    <property type="evidence" value="ECO:0007669"/>
    <property type="project" value="TreeGrafter"/>
</dbReference>
<sequence>MTVSNQTLVKIGAIGGVATIIMGFLARDNMQSKIKGAPFYNEAMKLVRKHPGAVSLLGEPIKEGRIDVGNKENFVNVEENLAKFKVPLKGPKQKGTMFLTGTKQDNDEQWSIGCIELEVASHPNKRLLIINNNTSS</sequence>
<dbReference type="PANTHER" id="PTHR47148:SF1">
    <property type="entry name" value="CYTOCHROME C OXIDASE ASSEMBLY FACTOR 1 HOMOLOG"/>
    <property type="match status" value="1"/>
</dbReference>
<evidence type="ECO:0000313" key="2">
    <source>
        <dbReference type="EMBL" id="CAG9764979.1"/>
    </source>
</evidence>
<name>A0A9N9QMF9_9CUCU</name>
<protein>
    <submittedName>
        <fullName evidence="2">Uncharacterized protein</fullName>
    </submittedName>
</protein>
<dbReference type="GO" id="GO:0005743">
    <property type="term" value="C:mitochondrial inner membrane"/>
    <property type="evidence" value="ECO:0007669"/>
    <property type="project" value="TreeGrafter"/>
</dbReference>
<feature type="transmembrane region" description="Helical" evidence="1">
    <location>
        <begin position="6"/>
        <end position="26"/>
    </location>
</feature>
<dbReference type="InterPro" id="IPR014807">
    <property type="entry name" value="Coa1"/>
</dbReference>
<keyword evidence="1" id="KW-1133">Transmembrane helix</keyword>
<dbReference type="Pfam" id="PF08695">
    <property type="entry name" value="Coa1"/>
    <property type="match status" value="1"/>
</dbReference>
<accession>A0A9N9QMF9</accession>
<gene>
    <name evidence="2" type="ORF">CEUTPL_LOCUS5600</name>
</gene>
<dbReference type="GO" id="GO:0033617">
    <property type="term" value="P:mitochondrial respiratory chain complex IV assembly"/>
    <property type="evidence" value="ECO:0007669"/>
    <property type="project" value="TreeGrafter"/>
</dbReference>